<organism evidence="1 2">
    <name type="scientific">Cimex lectularius</name>
    <name type="common">Bed bug</name>
    <name type="synonym">Acanthia lectularia</name>
    <dbReference type="NCBI Taxonomy" id="79782"/>
    <lineage>
        <taxon>Eukaryota</taxon>
        <taxon>Metazoa</taxon>
        <taxon>Ecdysozoa</taxon>
        <taxon>Arthropoda</taxon>
        <taxon>Hexapoda</taxon>
        <taxon>Insecta</taxon>
        <taxon>Pterygota</taxon>
        <taxon>Neoptera</taxon>
        <taxon>Paraneoptera</taxon>
        <taxon>Hemiptera</taxon>
        <taxon>Heteroptera</taxon>
        <taxon>Panheteroptera</taxon>
        <taxon>Cimicomorpha</taxon>
        <taxon>Cimicidae</taxon>
        <taxon>Cimex</taxon>
    </lineage>
</organism>
<proteinExistence type="predicted"/>
<dbReference type="GeneID" id="106663009"/>
<protein>
    <submittedName>
        <fullName evidence="1">Uncharacterized protein</fullName>
    </submittedName>
</protein>
<sequence>MYLVVLLLSAAAAEDVSRSADLLLRDVKAYLKAMDLGYVVLGAFEAKGMSCTAGKLGDISGIYRKGQVELTNSEDRAELKVNFSFDSLDVSYPHCKFLLFKQDLRIQLPQPEFHARFVLERKGTQCVGRLEDLTLNLKRIRFLTTLRVFGIIENIVINAYLHLKKSRIVHHLEQEIIDYTKKFKSFKCSDDFNHDYL</sequence>
<dbReference type="KEGG" id="clec:106663009"/>
<dbReference type="RefSeq" id="XP_014242969.1">
    <property type="nucleotide sequence ID" value="XM_014387483.1"/>
</dbReference>
<dbReference type="Proteomes" id="UP000494040">
    <property type="component" value="Unassembled WGS sequence"/>
</dbReference>
<evidence type="ECO:0000313" key="2">
    <source>
        <dbReference type="Proteomes" id="UP000494040"/>
    </source>
</evidence>
<dbReference type="AlphaFoldDB" id="A0A8I6RBM4"/>
<dbReference type="EnsemblMetazoa" id="XM_014387483.1">
    <property type="protein sequence ID" value="XP_014242969.1"/>
    <property type="gene ID" value="LOC106663009"/>
</dbReference>
<evidence type="ECO:0000313" key="1">
    <source>
        <dbReference type="EnsemblMetazoa" id="XP_014242969.1"/>
    </source>
</evidence>
<keyword evidence="2" id="KW-1185">Reference proteome</keyword>
<reference evidence="1" key="1">
    <citation type="submission" date="2022-01" db="UniProtKB">
        <authorList>
            <consortium name="EnsemblMetazoa"/>
        </authorList>
    </citation>
    <scope>IDENTIFICATION</scope>
</reference>
<name>A0A8I6RBM4_CIMLE</name>
<accession>A0A8I6RBM4</accession>